<feature type="compositionally biased region" description="Acidic residues" evidence="1">
    <location>
        <begin position="96"/>
        <end position="114"/>
    </location>
</feature>
<dbReference type="Proteomes" id="UP001324427">
    <property type="component" value="Unassembled WGS sequence"/>
</dbReference>
<evidence type="ECO:0000256" key="2">
    <source>
        <dbReference type="SAM" id="Phobius"/>
    </source>
</evidence>
<protein>
    <recommendedName>
        <fullName evidence="5">Transmembrane protein</fullName>
    </recommendedName>
</protein>
<gene>
    <name evidence="3" type="ORF">LTR36_009184</name>
</gene>
<reference evidence="3 4" key="1">
    <citation type="submission" date="2021-11" db="EMBL/GenBank/DDBJ databases">
        <title>Black yeast isolated from Biological Soil Crust.</title>
        <authorList>
            <person name="Kurbessoian T."/>
        </authorList>
    </citation>
    <scope>NUCLEOTIDE SEQUENCE [LARGE SCALE GENOMIC DNA]</scope>
    <source>
        <strain evidence="3 4">CCFEE 5522</strain>
    </source>
</reference>
<dbReference type="EMBL" id="JAVFHQ010000067">
    <property type="protein sequence ID" value="KAK4540438.1"/>
    <property type="molecule type" value="Genomic_DNA"/>
</dbReference>
<keyword evidence="4" id="KW-1185">Reference proteome</keyword>
<evidence type="ECO:0000313" key="3">
    <source>
        <dbReference type="EMBL" id="KAK4540438.1"/>
    </source>
</evidence>
<feature type="transmembrane region" description="Helical" evidence="2">
    <location>
        <begin position="357"/>
        <end position="376"/>
    </location>
</feature>
<organism evidence="3 4">
    <name type="scientific">Oleoguttula mirabilis</name>
    <dbReference type="NCBI Taxonomy" id="1507867"/>
    <lineage>
        <taxon>Eukaryota</taxon>
        <taxon>Fungi</taxon>
        <taxon>Dikarya</taxon>
        <taxon>Ascomycota</taxon>
        <taxon>Pezizomycotina</taxon>
        <taxon>Dothideomycetes</taxon>
        <taxon>Dothideomycetidae</taxon>
        <taxon>Mycosphaerellales</taxon>
        <taxon>Teratosphaeriaceae</taxon>
        <taxon>Oleoguttula</taxon>
    </lineage>
</organism>
<feature type="region of interest" description="Disordered" evidence="1">
    <location>
        <begin position="278"/>
        <end position="322"/>
    </location>
</feature>
<feature type="compositionally biased region" description="Polar residues" evidence="1">
    <location>
        <begin position="296"/>
        <end position="305"/>
    </location>
</feature>
<name>A0AAV9J6N0_9PEZI</name>
<dbReference type="AlphaFoldDB" id="A0AAV9J6N0"/>
<comment type="caution">
    <text evidence="3">The sequence shown here is derived from an EMBL/GenBank/DDBJ whole genome shotgun (WGS) entry which is preliminary data.</text>
</comment>
<proteinExistence type="predicted"/>
<feature type="compositionally biased region" description="Acidic residues" evidence="1">
    <location>
        <begin position="156"/>
        <end position="166"/>
    </location>
</feature>
<feature type="region of interest" description="Disordered" evidence="1">
    <location>
        <begin position="91"/>
        <end position="204"/>
    </location>
</feature>
<accession>A0AAV9J6N0</accession>
<sequence length="391" mass="43788">MAPTEAWKVMARYLEEQNKQADTAQLALTTAWNANSIGMPPNMIDRTDLHRAEDWVDERINDDSFDGEEKPSRMIRNSVLFRIVRREARHAADNAEHDEEQSDAEVPDDFEDGAESQPTGEPEDDEADHEYSGSGTDEDGDDNGHGRASRRRAKEDESEVQGEDKEEDHLSVGDSDDSSDDDSGRRGSGRGNRTKAGHRAPPYSQAEKCQVVVCYGKYFGREKLPRGIMGQIRRAFNKWLREQNVQDGNGTQLKRTEAGLRQKQKHLLSKGWKLQEGEVLAGPRKQRKRPTRKQTAVDSSSAQQQTRRETGQLAKRSASTDPADATDFWPCLAAYSSSPFALDTSRIHELDGPIAELIALVGFLSIALMTLSVVCYSRRIYETVSSYVIRG</sequence>
<keyword evidence="2" id="KW-1133">Transmembrane helix</keyword>
<evidence type="ECO:0000256" key="1">
    <source>
        <dbReference type="SAM" id="MobiDB-lite"/>
    </source>
</evidence>
<evidence type="ECO:0008006" key="5">
    <source>
        <dbReference type="Google" id="ProtNLM"/>
    </source>
</evidence>
<keyword evidence="2" id="KW-0812">Transmembrane</keyword>
<evidence type="ECO:0000313" key="4">
    <source>
        <dbReference type="Proteomes" id="UP001324427"/>
    </source>
</evidence>
<keyword evidence="2" id="KW-0472">Membrane</keyword>